<feature type="repeat" description="WD" evidence="3">
    <location>
        <begin position="196"/>
        <end position="230"/>
    </location>
</feature>
<dbReference type="OMA" id="TNEAMRE"/>
<evidence type="ECO:0000256" key="4">
    <source>
        <dbReference type="SAM" id="MobiDB-lite"/>
    </source>
</evidence>
<keyword evidence="2" id="KW-0677">Repeat</keyword>
<dbReference type="InterPro" id="IPR036322">
    <property type="entry name" value="WD40_repeat_dom_sf"/>
</dbReference>
<dbReference type="InterPro" id="IPR001680">
    <property type="entry name" value="WD40_rpt"/>
</dbReference>
<dbReference type="InterPro" id="IPR015943">
    <property type="entry name" value="WD40/YVTN_repeat-like_dom_sf"/>
</dbReference>
<dbReference type="Pfam" id="PF00400">
    <property type="entry name" value="WD40"/>
    <property type="match status" value="3"/>
</dbReference>
<evidence type="ECO:0000256" key="3">
    <source>
        <dbReference type="PROSITE-ProRule" id="PRU00221"/>
    </source>
</evidence>
<dbReference type="Proteomes" id="UP000198287">
    <property type="component" value="Unassembled WGS sequence"/>
</dbReference>
<dbReference type="InterPro" id="IPR019775">
    <property type="entry name" value="WD40_repeat_CS"/>
</dbReference>
<dbReference type="EMBL" id="LNIX01000006">
    <property type="protein sequence ID" value="OXA52475.1"/>
    <property type="molecule type" value="Genomic_DNA"/>
</dbReference>
<feature type="repeat" description="WD" evidence="3">
    <location>
        <begin position="98"/>
        <end position="129"/>
    </location>
</feature>
<evidence type="ECO:0000256" key="2">
    <source>
        <dbReference type="ARBA" id="ARBA00022737"/>
    </source>
</evidence>
<dbReference type="PANTHER" id="PTHR44321">
    <property type="entry name" value="TRANSDUCIN BETA-LIKE PROTEIN 2"/>
    <property type="match status" value="1"/>
</dbReference>
<dbReference type="AlphaFoldDB" id="A0A226E407"/>
<dbReference type="PROSITE" id="PS50294">
    <property type="entry name" value="WD_REPEATS_REGION"/>
    <property type="match status" value="1"/>
</dbReference>
<dbReference type="OrthoDB" id="200924at2759"/>
<dbReference type="GO" id="GO:0030968">
    <property type="term" value="P:endoplasmic reticulum unfolded protein response"/>
    <property type="evidence" value="ECO:0007669"/>
    <property type="project" value="TreeGrafter"/>
</dbReference>
<feature type="region of interest" description="Disordered" evidence="4">
    <location>
        <begin position="36"/>
        <end position="92"/>
    </location>
</feature>
<keyword evidence="6" id="KW-1185">Reference proteome</keyword>
<dbReference type="Gene3D" id="2.130.10.10">
    <property type="entry name" value="YVTN repeat-like/Quinoprotein amine dehydrogenase"/>
    <property type="match status" value="3"/>
</dbReference>
<comment type="caution">
    <text evidence="5">The sequence shown here is derived from an EMBL/GenBank/DDBJ whole genome shotgun (WGS) entry which is preliminary data.</text>
</comment>
<feature type="repeat" description="WD" evidence="3">
    <location>
        <begin position="286"/>
        <end position="327"/>
    </location>
</feature>
<organism evidence="5 6">
    <name type="scientific">Folsomia candida</name>
    <name type="common">Springtail</name>
    <dbReference type="NCBI Taxonomy" id="158441"/>
    <lineage>
        <taxon>Eukaryota</taxon>
        <taxon>Metazoa</taxon>
        <taxon>Ecdysozoa</taxon>
        <taxon>Arthropoda</taxon>
        <taxon>Hexapoda</taxon>
        <taxon>Collembola</taxon>
        <taxon>Entomobryomorpha</taxon>
        <taxon>Isotomoidea</taxon>
        <taxon>Isotomidae</taxon>
        <taxon>Proisotominae</taxon>
        <taxon>Folsomia</taxon>
    </lineage>
</organism>
<reference evidence="5 6" key="1">
    <citation type="submission" date="2015-12" db="EMBL/GenBank/DDBJ databases">
        <title>The genome of Folsomia candida.</title>
        <authorList>
            <person name="Faddeeva A."/>
            <person name="Derks M.F."/>
            <person name="Anvar Y."/>
            <person name="Smit S."/>
            <person name="Van Straalen N."/>
            <person name="Roelofs D."/>
        </authorList>
    </citation>
    <scope>NUCLEOTIDE SEQUENCE [LARGE SCALE GENOMIC DNA]</scope>
    <source>
        <strain evidence="5 6">VU population</strain>
        <tissue evidence="5">Whole body</tissue>
    </source>
</reference>
<gene>
    <name evidence="5" type="ORF">Fcan01_12772</name>
</gene>
<evidence type="ECO:0000313" key="5">
    <source>
        <dbReference type="EMBL" id="OXA52475.1"/>
    </source>
</evidence>
<dbReference type="SMART" id="SM00320">
    <property type="entry name" value="WD40"/>
    <property type="match status" value="5"/>
</dbReference>
<protein>
    <submittedName>
        <fullName evidence="5">Transducin beta-like protein 2</fullName>
    </submittedName>
</protein>
<evidence type="ECO:0000256" key="1">
    <source>
        <dbReference type="ARBA" id="ARBA00022574"/>
    </source>
</evidence>
<sequence>MMEFEPVTMIAYSVMLLLTIGLAWVVTVLFAKNEGDEDAKKKSTEGDGKGQQPGGGKKNKGNKQNVEKPVGTKGKNKPRSRTTSEADSENHPWTVATFKGHAGLITDMSWSSNDKFIASCAQDRTVLIWFAKDLLTKDRRSIRVNVPFDNARNIAWSPDCTAFIVALEDQKVLEVYKLGKKAEGSHVTVNSLTKFKKVHDEDIIGIGIACTGLFIMSCSNDGNMILWDVKGSVLERMSIPVGVTATCAKVSHCGRYVAVCGNDCILVEVIFNEMKQFKSIRTFGKLQGHESRVEHVDFNADSSRIVTVTENGVWRLYDTTGNRINVVCMGQAKSVPIAGNDFFPTVSLSPDGRIVAVGHTNEIDIFEVTLGSPTTNIKPKFTLANIGVRKIVFSSDGKYILGAGEKSIQVFHNICGHLATFNDLARQMNESSAHSSLKSRLSTEMANILQDLTKLNVGESIETTLQEMREIINHC</sequence>
<accession>A0A226E407</accession>
<feature type="compositionally biased region" description="Basic and acidic residues" evidence="4">
    <location>
        <begin position="38"/>
        <end position="48"/>
    </location>
</feature>
<dbReference type="PANTHER" id="PTHR44321:SF1">
    <property type="entry name" value="TRANSDUCIN BETA-LIKE PROTEIN 2"/>
    <property type="match status" value="1"/>
</dbReference>
<evidence type="ECO:0000313" key="6">
    <source>
        <dbReference type="Proteomes" id="UP000198287"/>
    </source>
</evidence>
<name>A0A226E407_FOLCA</name>
<proteinExistence type="predicted"/>
<dbReference type="PROSITE" id="PS50082">
    <property type="entry name" value="WD_REPEATS_2"/>
    <property type="match status" value="3"/>
</dbReference>
<dbReference type="PROSITE" id="PS00678">
    <property type="entry name" value="WD_REPEATS_1"/>
    <property type="match status" value="1"/>
</dbReference>
<dbReference type="InterPro" id="IPR042410">
    <property type="entry name" value="WBSCR13"/>
</dbReference>
<keyword evidence="1 3" id="KW-0853">WD repeat</keyword>
<dbReference type="GO" id="GO:0005783">
    <property type="term" value="C:endoplasmic reticulum"/>
    <property type="evidence" value="ECO:0007669"/>
    <property type="project" value="TreeGrafter"/>
</dbReference>
<dbReference type="SUPFAM" id="SSF50978">
    <property type="entry name" value="WD40 repeat-like"/>
    <property type="match status" value="1"/>
</dbReference>
<dbReference type="STRING" id="158441.A0A226E407"/>